<feature type="coiled-coil region" evidence="5">
    <location>
        <begin position="441"/>
        <end position="468"/>
    </location>
</feature>
<protein>
    <recommendedName>
        <fullName evidence="8">Ninein-like protein</fullName>
    </recommendedName>
</protein>
<dbReference type="AlphaFoldDB" id="A0A4Z2C588"/>
<evidence type="ECO:0000256" key="2">
    <source>
        <dbReference type="ARBA" id="ARBA00022490"/>
    </source>
</evidence>
<reference evidence="6 7" key="1">
    <citation type="submission" date="2019-04" db="EMBL/GenBank/DDBJ databases">
        <title>The sequence and de novo assembly of Takifugu bimaculatus genome using PacBio and Hi-C technologies.</title>
        <authorList>
            <person name="Xu P."/>
            <person name="Liu B."/>
            <person name="Zhou Z."/>
        </authorList>
    </citation>
    <scope>NUCLEOTIDE SEQUENCE [LARGE SCALE GENOMIC DNA]</scope>
    <source>
        <strain evidence="6">TB-2018</strain>
        <tissue evidence="6">Muscle</tissue>
    </source>
</reference>
<keyword evidence="2" id="KW-0963">Cytoplasm</keyword>
<feature type="coiled-coil region" evidence="5">
    <location>
        <begin position="96"/>
        <end position="130"/>
    </location>
</feature>
<sequence length="474" mass="54106">MKSQEVLEECSGRSTTPSLLMATVGQRVLSRLDDGTGCCSPEQVVTLWTEEGIRSSREILQTLDFSLDDRLSLVDLTLALDNELLVSGNGIHQAALISYKNEIQHLQVLAEQASRERDKVKADLDHADQRNLQLVSEVDDRHASMENLNQSRIRDLEQEFRDRLTAVRSQVEQESDILLLQVERERGALQEELRLLRAQEAALQEELHATAQFGNLDSAGCGLSLDERFADLIKEYEQQCRELRDRNDELSSELELLTSQRSNRKSRRASGGDAAAVLNWTQPALSASIESDSDLSDVKRTSSPQIKKKLQLDDKEAVCPLDDISGPAVSIQTEMALEQLKQKHDQELQQLRIQLETQVNYYERSLEQMRQSMELERKDICQTFKLEISELEEQKLQVEQEVKQLQEALGKLQLQHGGGGWNSEQERKMQRERAEMEQNFAREIGNLVQRLSSEKDQLEAELKLKMDQEVSLLR</sequence>
<comment type="caution">
    <text evidence="6">The sequence shown here is derived from an EMBL/GenBank/DDBJ whole genome shotgun (WGS) entry which is preliminary data.</text>
</comment>
<evidence type="ECO:0000313" key="7">
    <source>
        <dbReference type="Proteomes" id="UP000516260"/>
    </source>
</evidence>
<dbReference type="Proteomes" id="UP000516260">
    <property type="component" value="Chromosome 13"/>
</dbReference>
<organism evidence="6 7">
    <name type="scientific">Takifugu bimaculatus</name>
    <dbReference type="NCBI Taxonomy" id="433685"/>
    <lineage>
        <taxon>Eukaryota</taxon>
        <taxon>Metazoa</taxon>
        <taxon>Chordata</taxon>
        <taxon>Craniata</taxon>
        <taxon>Vertebrata</taxon>
        <taxon>Euteleostomi</taxon>
        <taxon>Actinopterygii</taxon>
        <taxon>Neopterygii</taxon>
        <taxon>Teleostei</taxon>
        <taxon>Neoteleostei</taxon>
        <taxon>Acanthomorphata</taxon>
        <taxon>Eupercaria</taxon>
        <taxon>Tetraodontiformes</taxon>
        <taxon>Tetradontoidea</taxon>
        <taxon>Tetraodontidae</taxon>
        <taxon>Takifugu</taxon>
    </lineage>
</organism>
<evidence type="ECO:0008006" key="8">
    <source>
        <dbReference type="Google" id="ProtNLM"/>
    </source>
</evidence>
<evidence type="ECO:0000256" key="5">
    <source>
        <dbReference type="SAM" id="Coils"/>
    </source>
</evidence>
<evidence type="ECO:0000313" key="6">
    <source>
        <dbReference type="EMBL" id="TNM99359.1"/>
    </source>
</evidence>
<keyword evidence="5" id="KW-0175">Coiled coil</keyword>
<evidence type="ECO:0000256" key="4">
    <source>
        <dbReference type="ARBA" id="ARBA00023212"/>
    </source>
</evidence>
<feature type="coiled-coil region" evidence="5">
    <location>
        <begin position="179"/>
        <end position="260"/>
    </location>
</feature>
<name>A0A4Z2C588_9TELE</name>
<comment type="subcellular location">
    <subcellularLocation>
        <location evidence="1">Cytoplasm</location>
        <location evidence="1">Cytoskeleton</location>
        <location evidence="1">Microtubule organizing center</location>
        <location evidence="1">Centrosome</location>
    </subcellularLocation>
</comment>
<keyword evidence="7" id="KW-1185">Reference proteome</keyword>
<keyword evidence="4" id="KW-0206">Cytoskeleton</keyword>
<proteinExistence type="predicted"/>
<gene>
    <name evidence="6" type="ORF">fugu_012392</name>
</gene>
<evidence type="ECO:0000256" key="3">
    <source>
        <dbReference type="ARBA" id="ARBA00022553"/>
    </source>
</evidence>
<dbReference type="EMBL" id="SWLE01000005">
    <property type="protein sequence ID" value="TNM99359.1"/>
    <property type="molecule type" value="Genomic_DNA"/>
</dbReference>
<accession>A0A4Z2C588</accession>
<dbReference type="GO" id="GO:0005813">
    <property type="term" value="C:centrosome"/>
    <property type="evidence" value="ECO:0007669"/>
    <property type="project" value="UniProtKB-SubCell"/>
</dbReference>
<feature type="coiled-coil region" evidence="5">
    <location>
        <begin position="381"/>
        <end position="415"/>
    </location>
</feature>
<keyword evidence="3" id="KW-0597">Phosphoprotein</keyword>
<evidence type="ECO:0000256" key="1">
    <source>
        <dbReference type="ARBA" id="ARBA00004300"/>
    </source>
</evidence>
<dbReference type="GO" id="GO:0034454">
    <property type="term" value="P:microtubule anchoring at centrosome"/>
    <property type="evidence" value="ECO:0007669"/>
    <property type="project" value="TreeGrafter"/>
</dbReference>
<dbReference type="PANTHER" id="PTHR18905:SF12">
    <property type="entry name" value="NINEIN-LIKE PROTEIN"/>
    <property type="match status" value="1"/>
</dbReference>
<dbReference type="PANTHER" id="PTHR18905">
    <property type="entry name" value="NINEIN"/>
    <property type="match status" value="1"/>
</dbReference>